<dbReference type="PANTHER" id="PTHR16305">
    <property type="entry name" value="TESTICULAR SOLUBLE ADENYLYL CYCLASE"/>
    <property type="match status" value="1"/>
</dbReference>
<protein>
    <submittedName>
        <fullName evidence="4">Bacterial transcriptional activator domain protein</fullName>
    </submittedName>
</protein>
<feature type="domain" description="Bacterial transcriptional activator" evidence="3">
    <location>
        <begin position="90"/>
        <end position="226"/>
    </location>
</feature>
<dbReference type="InterPro" id="IPR019734">
    <property type="entry name" value="TPR_rpt"/>
</dbReference>
<sequence length="1109" mass="121278">MESWELRVLGQPALVGQGRAAGLERKPAAILAYLALEGPTPRSRLAGLLWPGGPDASARNNLRQALFGLRRYAGLFEGTDPLGLGPGVHSDVAELQSRVASGRGDLPPENPGGLLEGYDYDDCPEFEEWLLHERERLRELRREGLGLLCEGLEREGRLAEALSWAQRLLEEDPVSEAAHRRLMRLHYLLGDRAAGLRAYRRCLEVLRRELGVEPLPETRALAQEIERGGLAPQPAGARRRIPLSVERPPVLVGREREWALMEDAWERGQVIVVSGEPGTGKTRLALEFAASKGRVMPFGGRPGDALVPYASHVRAFRQFLGEQPGLELPPWARRELGRILPELAGGQEPPPLQGEADKLRFFEAQGELLRRASQGEATRLLDDLQFFDLPSLEAAFYLTSRSAPPRVIGTYRSGELHPGLEDRLRRLEEAGALLHVRLEPLPPGALRSLVLELGIPGLERHLDSLASLTGGNPLFVLETVRHLIETDRLEQGWSGQGGLPGKVGSIIARRLEGLSTEALQLARLVAVAGEGFSLELAARLMEREPLGLLPAWEELERAQLVKGERFSHDLIHESVAAGMPQGVRALLHRRTAAALAREKADPARVAEHWLAGGEPERALPFVLEAGRKAERASLLAEAQRFYRQAAQVLEEHGTPEQRFDVQEALTHVRLRLEPAEGHPALLEGLFALARTPHQKARAWYARANALLGSGQGERVEEAARSGYELAVHSGDPALEARLLTSLASALWLKGQPAETLALLEQALALYERLGDAEQLAANQGRYAIVLDGLERHREALEHHRKAAAALRRSGNEFALLKVLNNQGWSLSALGHKRQAREVLQEAMGLMDALQGVGELAVSVPMLLGDVLRDLGELGAALEHLELAQARARQQPYWRRGFLAKALALTHLGLGQPERARGVLEALDPQALPPDQRGYLRLAWLHLGGPEAAGALRALEAEPGPSHGLRGASCVARAALLPPEEGLAWARQALELSRQAGLGGLQIAAHARAAQALLALGRPEEALAHARSALELHAEYDPADFYWGEVLLAHVRALEGLRHPEAPARRREAQEWVRRAAGRLPAGHREGFLRHNPTNAALLEPLHAPHGSEV</sequence>
<accession>A0A399EH48</accession>
<gene>
    <name evidence="4" type="ORF">Mterra_02482</name>
</gene>
<evidence type="ECO:0000313" key="4">
    <source>
        <dbReference type="EMBL" id="RIH82873.1"/>
    </source>
</evidence>
<dbReference type="InterPro" id="IPR036388">
    <property type="entry name" value="WH-like_DNA-bd_sf"/>
</dbReference>
<evidence type="ECO:0000259" key="3">
    <source>
        <dbReference type="SMART" id="SM01043"/>
    </source>
</evidence>
<dbReference type="SMART" id="SM00028">
    <property type="entry name" value="TPR"/>
    <property type="match status" value="6"/>
</dbReference>
<dbReference type="GO" id="GO:0005524">
    <property type="term" value="F:ATP binding"/>
    <property type="evidence" value="ECO:0007669"/>
    <property type="project" value="UniProtKB-KW"/>
</dbReference>
<dbReference type="OrthoDB" id="33871at2"/>
<reference evidence="4 5" key="1">
    <citation type="submission" date="2018-08" db="EMBL/GenBank/DDBJ databases">
        <title>Meiothermus terrae DSM 26712 genome sequencing project.</title>
        <authorList>
            <person name="Da Costa M.S."/>
            <person name="Albuquerque L."/>
            <person name="Raposo P."/>
            <person name="Froufe H.J.C."/>
            <person name="Barroso C.S."/>
            <person name="Egas C."/>
        </authorList>
    </citation>
    <scope>NUCLEOTIDE SEQUENCE [LARGE SCALE GENOMIC DNA]</scope>
    <source>
        <strain evidence="4 5">DSM 26712</strain>
    </source>
</reference>
<dbReference type="InterPro" id="IPR041664">
    <property type="entry name" value="AAA_16"/>
</dbReference>
<dbReference type="Gene3D" id="1.25.40.10">
    <property type="entry name" value="Tetratricopeptide repeat domain"/>
    <property type="match status" value="3"/>
</dbReference>
<organism evidence="4 5">
    <name type="scientific">Calidithermus terrae</name>
    <dbReference type="NCBI Taxonomy" id="1408545"/>
    <lineage>
        <taxon>Bacteria</taxon>
        <taxon>Thermotogati</taxon>
        <taxon>Deinococcota</taxon>
        <taxon>Deinococci</taxon>
        <taxon>Thermales</taxon>
        <taxon>Thermaceae</taxon>
        <taxon>Calidithermus</taxon>
    </lineage>
</organism>
<keyword evidence="2" id="KW-0067">ATP-binding</keyword>
<keyword evidence="1" id="KW-0547">Nucleotide-binding</keyword>
<evidence type="ECO:0000256" key="1">
    <source>
        <dbReference type="ARBA" id="ARBA00022741"/>
    </source>
</evidence>
<dbReference type="RefSeq" id="WP_119315502.1">
    <property type="nucleotide sequence ID" value="NZ_QXDL01000106.1"/>
</dbReference>
<dbReference type="Pfam" id="PF03704">
    <property type="entry name" value="BTAD"/>
    <property type="match status" value="1"/>
</dbReference>
<dbReference type="Gene3D" id="3.40.50.300">
    <property type="entry name" value="P-loop containing nucleotide triphosphate hydrolases"/>
    <property type="match status" value="1"/>
</dbReference>
<dbReference type="Pfam" id="PF13424">
    <property type="entry name" value="TPR_12"/>
    <property type="match status" value="1"/>
</dbReference>
<dbReference type="AlphaFoldDB" id="A0A399EH48"/>
<dbReference type="EMBL" id="QXDL01000106">
    <property type="protein sequence ID" value="RIH82873.1"/>
    <property type="molecule type" value="Genomic_DNA"/>
</dbReference>
<dbReference type="SMART" id="SM01043">
    <property type="entry name" value="BTAD"/>
    <property type="match status" value="1"/>
</dbReference>
<dbReference type="InterPro" id="IPR005158">
    <property type="entry name" value="BTAD"/>
</dbReference>
<name>A0A399EH48_9DEIN</name>
<dbReference type="Pfam" id="PF13191">
    <property type="entry name" value="AAA_16"/>
    <property type="match status" value="1"/>
</dbReference>
<dbReference type="SUPFAM" id="SSF52540">
    <property type="entry name" value="P-loop containing nucleoside triphosphate hydrolases"/>
    <property type="match status" value="1"/>
</dbReference>
<dbReference type="InterPro" id="IPR011990">
    <property type="entry name" value="TPR-like_helical_dom_sf"/>
</dbReference>
<comment type="caution">
    <text evidence="4">The sequence shown here is derived from an EMBL/GenBank/DDBJ whole genome shotgun (WGS) entry which is preliminary data.</text>
</comment>
<proteinExistence type="predicted"/>
<evidence type="ECO:0000256" key="2">
    <source>
        <dbReference type="ARBA" id="ARBA00022840"/>
    </source>
</evidence>
<dbReference type="GO" id="GO:0005737">
    <property type="term" value="C:cytoplasm"/>
    <property type="evidence" value="ECO:0007669"/>
    <property type="project" value="TreeGrafter"/>
</dbReference>
<dbReference type="SUPFAM" id="SSF48452">
    <property type="entry name" value="TPR-like"/>
    <property type="match status" value="3"/>
</dbReference>
<dbReference type="Gene3D" id="1.10.10.10">
    <property type="entry name" value="Winged helix-like DNA-binding domain superfamily/Winged helix DNA-binding domain"/>
    <property type="match status" value="1"/>
</dbReference>
<keyword evidence="5" id="KW-1185">Reference proteome</keyword>
<dbReference type="PANTHER" id="PTHR16305:SF28">
    <property type="entry name" value="GUANYLATE CYCLASE DOMAIN-CONTAINING PROTEIN"/>
    <property type="match status" value="1"/>
</dbReference>
<evidence type="ECO:0000313" key="5">
    <source>
        <dbReference type="Proteomes" id="UP000265715"/>
    </source>
</evidence>
<dbReference type="InterPro" id="IPR027417">
    <property type="entry name" value="P-loop_NTPase"/>
</dbReference>
<dbReference type="GO" id="GO:0004016">
    <property type="term" value="F:adenylate cyclase activity"/>
    <property type="evidence" value="ECO:0007669"/>
    <property type="project" value="TreeGrafter"/>
</dbReference>
<dbReference type="Proteomes" id="UP000265715">
    <property type="component" value="Unassembled WGS sequence"/>
</dbReference>